<sequence length="477" mass="54676">MYDLEHKKKIKRLNYNQDNVKKALKAVKETGISLRKAAAAFGIPVATLARKNNLDPEKTKSKTGPGTVLSNDEEDSIAKWVLHRAEIGAPVTKSELLDNVQKYVKTIEKKTPFTDDRPSRHWWESFRKRHPELSIRKPQQLSATRAAVTQQDLQDWFKNNQEYLQKKNLLNIPSNRIFNCDESSIQLCPDAERVLAAKGTRAVYKIVDGGKEALTVLFMYRADGIRAPPMLMYSYKKTVPKKIIENTPKGWGIGISDNGWMTSETFYEYITNVFYPWLVKESTQFPVLVYMDNHSSHLNLPLVNFCREKQIELIMLPPNSTHIIQPLDISFFHPFKEIWRKCVPKWKNQQGVTRVTKENFPLVLQFTLNNMPNAEKVVQSGFRGAGLHPFNAKAVDYDILNKGKKCKQTLNNNDTENCNEVTEKQGFLQLLEKNLPAGILPDFKKAASNGSWTGDVEKKALFDYWFNIYKKSTGISD</sequence>
<proteinExistence type="predicted"/>
<dbReference type="PANTHER" id="PTHR19303:SF74">
    <property type="entry name" value="POGO TRANSPOSABLE ELEMENT WITH KRAB DOMAIN"/>
    <property type="match status" value="1"/>
</dbReference>
<name>A0AAU9VAU7_EUPED</name>
<dbReference type="InterPro" id="IPR036397">
    <property type="entry name" value="RNaseH_sf"/>
</dbReference>
<evidence type="ECO:0000256" key="3">
    <source>
        <dbReference type="ARBA" id="ARBA00023242"/>
    </source>
</evidence>
<evidence type="ECO:0000256" key="1">
    <source>
        <dbReference type="ARBA" id="ARBA00004123"/>
    </source>
</evidence>
<keyword evidence="3" id="KW-0539">Nucleus</keyword>
<dbReference type="Pfam" id="PF03221">
    <property type="entry name" value="HTH_Tnp_Tc5"/>
    <property type="match status" value="1"/>
</dbReference>
<dbReference type="InterPro" id="IPR009057">
    <property type="entry name" value="Homeodomain-like_sf"/>
</dbReference>
<dbReference type="GO" id="GO:0005634">
    <property type="term" value="C:nucleus"/>
    <property type="evidence" value="ECO:0007669"/>
    <property type="project" value="UniProtKB-SubCell"/>
</dbReference>
<dbReference type="Gene3D" id="1.10.10.60">
    <property type="entry name" value="Homeodomain-like"/>
    <property type="match status" value="1"/>
</dbReference>
<dbReference type="PANTHER" id="PTHR19303">
    <property type="entry name" value="TRANSPOSON"/>
    <property type="match status" value="1"/>
</dbReference>
<evidence type="ECO:0000313" key="6">
    <source>
        <dbReference type="Proteomes" id="UP001153954"/>
    </source>
</evidence>
<gene>
    <name evidence="5" type="ORF">EEDITHA_LOCUS20951</name>
</gene>
<dbReference type="InterPro" id="IPR050863">
    <property type="entry name" value="CenT-Element_Derived"/>
</dbReference>
<keyword evidence="6" id="KW-1185">Reference proteome</keyword>
<evidence type="ECO:0000313" key="5">
    <source>
        <dbReference type="EMBL" id="CAH2106870.1"/>
    </source>
</evidence>
<dbReference type="Pfam" id="PF05225">
    <property type="entry name" value="HTH_psq"/>
    <property type="match status" value="1"/>
</dbReference>
<reference evidence="5" key="1">
    <citation type="submission" date="2022-03" db="EMBL/GenBank/DDBJ databases">
        <authorList>
            <person name="Tunstrom K."/>
        </authorList>
    </citation>
    <scope>NUCLEOTIDE SEQUENCE</scope>
</reference>
<dbReference type="PROSITE" id="PS51253">
    <property type="entry name" value="HTH_CENPB"/>
    <property type="match status" value="1"/>
</dbReference>
<evidence type="ECO:0000259" key="4">
    <source>
        <dbReference type="PROSITE" id="PS51253"/>
    </source>
</evidence>
<dbReference type="EMBL" id="CAKOGL010000030">
    <property type="protein sequence ID" value="CAH2106870.1"/>
    <property type="molecule type" value="Genomic_DNA"/>
</dbReference>
<comment type="caution">
    <text evidence="5">The sequence shown here is derived from an EMBL/GenBank/DDBJ whole genome shotgun (WGS) entry which is preliminary data.</text>
</comment>
<organism evidence="5 6">
    <name type="scientific">Euphydryas editha</name>
    <name type="common">Edith's checkerspot</name>
    <dbReference type="NCBI Taxonomy" id="104508"/>
    <lineage>
        <taxon>Eukaryota</taxon>
        <taxon>Metazoa</taxon>
        <taxon>Ecdysozoa</taxon>
        <taxon>Arthropoda</taxon>
        <taxon>Hexapoda</taxon>
        <taxon>Insecta</taxon>
        <taxon>Pterygota</taxon>
        <taxon>Neoptera</taxon>
        <taxon>Endopterygota</taxon>
        <taxon>Lepidoptera</taxon>
        <taxon>Glossata</taxon>
        <taxon>Ditrysia</taxon>
        <taxon>Papilionoidea</taxon>
        <taxon>Nymphalidae</taxon>
        <taxon>Nymphalinae</taxon>
        <taxon>Euphydryas</taxon>
    </lineage>
</organism>
<keyword evidence="2" id="KW-0238">DNA-binding</keyword>
<dbReference type="Proteomes" id="UP001153954">
    <property type="component" value="Unassembled WGS sequence"/>
</dbReference>
<dbReference type="Pfam" id="PF03184">
    <property type="entry name" value="DDE_1"/>
    <property type="match status" value="1"/>
</dbReference>
<dbReference type="InterPro" id="IPR006600">
    <property type="entry name" value="HTH_CenpB_DNA-bd_dom"/>
</dbReference>
<comment type="subcellular location">
    <subcellularLocation>
        <location evidence="1">Nucleus</location>
    </subcellularLocation>
</comment>
<dbReference type="InterPro" id="IPR007889">
    <property type="entry name" value="HTH_Psq"/>
</dbReference>
<protein>
    <recommendedName>
        <fullName evidence="4">HTH CENPB-type domain-containing protein</fullName>
    </recommendedName>
</protein>
<dbReference type="AlphaFoldDB" id="A0AAU9VAU7"/>
<dbReference type="SUPFAM" id="SSF46689">
    <property type="entry name" value="Homeodomain-like"/>
    <property type="match status" value="1"/>
</dbReference>
<dbReference type="GO" id="GO:0003677">
    <property type="term" value="F:DNA binding"/>
    <property type="evidence" value="ECO:0007669"/>
    <property type="project" value="UniProtKB-KW"/>
</dbReference>
<dbReference type="Gene3D" id="3.30.420.10">
    <property type="entry name" value="Ribonuclease H-like superfamily/Ribonuclease H"/>
    <property type="match status" value="1"/>
</dbReference>
<evidence type="ECO:0000256" key="2">
    <source>
        <dbReference type="ARBA" id="ARBA00023125"/>
    </source>
</evidence>
<feature type="domain" description="HTH CENPB-type" evidence="4">
    <location>
        <begin position="61"/>
        <end position="136"/>
    </location>
</feature>
<dbReference type="InterPro" id="IPR004875">
    <property type="entry name" value="DDE_SF_endonuclease_dom"/>
</dbReference>
<accession>A0AAU9VAU7</accession>